<sequence length="299" mass="33737">MKRVRRRLLAASLLAAVVVSASGCGRGDTILIGTQTYSEPKILAQMYKLLIEDRTDLKVDVLPDLASSGVIIDAMKKGDIQMSTLYTGELLNKHFPIEDKRRSREEVLAEAQAGFDKYFNFKWFNPYGFENTYAFTVRKELADEKGWKKISDIIPEAGSIKLGVDTTWLERESDGYKAFAKHYGLQFGDTLPMEVALVYSAVASKKVDIVLAYSTDARLKEYNLVTLEDDKQFFPPYDASPVVKKELLADNPELNDIIGLLIGKIDAKTMIDLNYEVDVKKRNEKKVAEDYLKQIGLLK</sequence>
<dbReference type="Proteomes" id="UP001527202">
    <property type="component" value="Unassembled WGS sequence"/>
</dbReference>
<organism evidence="4 5">
    <name type="scientific">Paenibacillus chitinolyticus</name>
    <dbReference type="NCBI Taxonomy" id="79263"/>
    <lineage>
        <taxon>Bacteria</taxon>
        <taxon>Bacillati</taxon>
        <taxon>Bacillota</taxon>
        <taxon>Bacilli</taxon>
        <taxon>Bacillales</taxon>
        <taxon>Paenibacillaceae</taxon>
        <taxon>Paenibacillus</taxon>
    </lineage>
</organism>
<accession>A0A410WRW1</accession>
<evidence type="ECO:0000313" key="5">
    <source>
        <dbReference type="Proteomes" id="UP000288943"/>
    </source>
</evidence>
<evidence type="ECO:0000313" key="3">
    <source>
        <dbReference type="EMBL" id="MCY9598102.1"/>
    </source>
</evidence>
<feature type="domain" description="ABC-type glycine betaine transport system substrate-binding" evidence="2">
    <location>
        <begin position="28"/>
        <end position="294"/>
    </location>
</feature>
<proteinExistence type="predicted"/>
<dbReference type="Proteomes" id="UP000288943">
    <property type="component" value="Chromosome"/>
</dbReference>
<dbReference type="Gene3D" id="3.40.190.120">
    <property type="entry name" value="Osmoprotection protein (prox), domain 2"/>
    <property type="match status" value="1"/>
</dbReference>
<dbReference type="Gene3D" id="3.40.190.10">
    <property type="entry name" value="Periplasmic binding protein-like II"/>
    <property type="match status" value="1"/>
</dbReference>
<dbReference type="GO" id="GO:0022857">
    <property type="term" value="F:transmembrane transporter activity"/>
    <property type="evidence" value="ECO:0007669"/>
    <property type="project" value="InterPro"/>
</dbReference>
<evidence type="ECO:0000259" key="2">
    <source>
        <dbReference type="Pfam" id="PF04069"/>
    </source>
</evidence>
<feature type="signal peptide" evidence="1">
    <location>
        <begin position="1"/>
        <end position="21"/>
    </location>
</feature>
<evidence type="ECO:0000313" key="4">
    <source>
        <dbReference type="EMBL" id="QAV17105.1"/>
    </source>
</evidence>
<dbReference type="OrthoDB" id="9801163at2"/>
<dbReference type="InterPro" id="IPR007210">
    <property type="entry name" value="ABC_Gly_betaine_transp_sub-bd"/>
</dbReference>
<dbReference type="Pfam" id="PF04069">
    <property type="entry name" value="OpuAC"/>
    <property type="match status" value="1"/>
</dbReference>
<keyword evidence="1" id="KW-0732">Signal</keyword>
<feature type="chain" id="PRO_5019383513" evidence="1">
    <location>
        <begin position="22"/>
        <end position="299"/>
    </location>
</feature>
<dbReference type="EMBL" id="CP026520">
    <property type="protein sequence ID" value="QAV17105.1"/>
    <property type="molecule type" value="Genomic_DNA"/>
</dbReference>
<keyword evidence="6" id="KW-1185">Reference proteome</keyword>
<evidence type="ECO:0000313" key="6">
    <source>
        <dbReference type="Proteomes" id="UP001527202"/>
    </source>
</evidence>
<name>A0A410WRW1_9BACL</name>
<protein>
    <submittedName>
        <fullName evidence="4">Osmoprotectant ABC transporter substrate-binding protein</fullName>
    </submittedName>
</protein>
<dbReference type="GO" id="GO:0043190">
    <property type="term" value="C:ATP-binding cassette (ABC) transporter complex"/>
    <property type="evidence" value="ECO:0007669"/>
    <property type="project" value="InterPro"/>
</dbReference>
<dbReference type="EMBL" id="JAMDMJ010000028">
    <property type="protein sequence ID" value="MCY9598102.1"/>
    <property type="molecule type" value="Genomic_DNA"/>
</dbReference>
<dbReference type="RefSeq" id="WP_042235912.1">
    <property type="nucleotide sequence ID" value="NZ_CP026520.1"/>
</dbReference>
<dbReference type="GeneID" id="95374210"/>
<gene>
    <name evidence="3" type="ORF">M5X16_20330</name>
    <name evidence="4" type="ORF">PC41400_05200</name>
</gene>
<dbReference type="PROSITE" id="PS51257">
    <property type="entry name" value="PROKAR_LIPOPROTEIN"/>
    <property type="match status" value="1"/>
</dbReference>
<reference evidence="3 6" key="2">
    <citation type="submission" date="2022-05" db="EMBL/GenBank/DDBJ databases">
        <title>Genome Sequencing of Bee-Associated Microbes.</title>
        <authorList>
            <person name="Dunlap C."/>
        </authorList>
    </citation>
    <scope>NUCLEOTIDE SEQUENCE [LARGE SCALE GENOMIC DNA]</scope>
    <source>
        <strain evidence="3 6">NRRL B-23120</strain>
    </source>
</reference>
<dbReference type="SUPFAM" id="SSF53850">
    <property type="entry name" value="Periplasmic binding protein-like II"/>
    <property type="match status" value="1"/>
</dbReference>
<dbReference type="AlphaFoldDB" id="A0A410WRW1"/>
<reference evidence="4 5" key="1">
    <citation type="submission" date="2018-01" db="EMBL/GenBank/DDBJ databases">
        <title>The whole genome sequencing and assembly of Paenibacillus chitinolyticus KCCM 41400 strain.</title>
        <authorList>
            <person name="Kim J.-Y."/>
            <person name="Park M.-K."/>
            <person name="Lee Y.-J."/>
            <person name="Yi H."/>
            <person name="Bahn Y.-S."/>
            <person name="Kim J.F."/>
            <person name="Lee D.-W."/>
        </authorList>
    </citation>
    <scope>NUCLEOTIDE SEQUENCE [LARGE SCALE GENOMIC DNA]</scope>
    <source>
        <strain evidence="4 5">KCCM 41400</strain>
    </source>
</reference>
<dbReference type="KEGG" id="pchi:PC41400_05200"/>
<evidence type="ECO:0000256" key="1">
    <source>
        <dbReference type="SAM" id="SignalP"/>
    </source>
</evidence>